<dbReference type="EMBL" id="CP101806">
    <property type="protein sequence ID" value="UUD35348.1"/>
    <property type="molecule type" value="Genomic_DNA"/>
</dbReference>
<keyword evidence="11" id="KW-0460">Magnesium</keyword>
<evidence type="ECO:0000256" key="11">
    <source>
        <dbReference type="ARBA" id="ARBA00022842"/>
    </source>
</evidence>
<comment type="cofactor">
    <cofactor evidence="12">
        <name>Mn(2+)</name>
        <dbReference type="ChEBI" id="CHEBI:29035"/>
    </cofactor>
    <cofactor evidence="12">
        <name>Mg(2+)</name>
        <dbReference type="ChEBI" id="CHEBI:18420"/>
    </cofactor>
    <text evidence="12">Manganese or magnesium. Binds 1 divalent metal ion per monomer in the absence of substrate. May bind a second metal ion after substrate binding.</text>
</comment>
<dbReference type="Gene3D" id="3.30.420.10">
    <property type="entry name" value="Ribonuclease H-like superfamily/Ribonuclease H"/>
    <property type="match status" value="1"/>
</dbReference>
<evidence type="ECO:0000256" key="6">
    <source>
        <dbReference type="ARBA" id="ARBA00022490"/>
    </source>
</evidence>
<evidence type="ECO:0000256" key="10">
    <source>
        <dbReference type="ARBA" id="ARBA00022801"/>
    </source>
</evidence>
<protein>
    <recommendedName>
        <fullName evidence="13">Ribonuclease</fullName>
        <ecNumber evidence="13">3.1.26.4</ecNumber>
    </recommendedName>
</protein>
<dbReference type="Proteomes" id="UP000280036">
    <property type="component" value="Unassembled WGS sequence"/>
</dbReference>
<keyword evidence="18" id="KW-1185">Reference proteome</keyword>
<dbReference type="InterPro" id="IPR004641">
    <property type="entry name" value="RNase_HIII"/>
</dbReference>
<reference evidence="16 17" key="1">
    <citation type="submission" date="2018-12" db="EMBL/GenBank/DDBJ databases">
        <authorList>
            <consortium name="Pathogen Informatics"/>
        </authorList>
    </citation>
    <scope>NUCLEOTIDE SEQUENCE [LARGE SCALE GENOMIC DNA]</scope>
    <source>
        <strain evidence="16 17">NCTC10126</strain>
    </source>
</reference>
<dbReference type="SUPFAM" id="SSF53098">
    <property type="entry name" value="Ribonuclease H-like"/>
    <property type="match status" value="1"/>
</dbReference>
<dbReference type="InterPro" id="IPR036397">
    <property type="entry name" value="RNaseH_sf"/>
</dbReference>
<dbReference type="GO" id="GO:0032299">
    <property type="term" value="C:ribonuclease H2 complex"/>
    <property type="evidence" value="ECO:0007669"/>
    <property type="project" value="TreeGrafter"/>
</dbReference>
<dbReference type="CDD" id="cd06590">
    <property type="entry name" value="RNase_HII_bacteria_HIII_like"/>
    <property type="match status" value="1"/>
</dbReference>
<dbReference type="PANTHER" id="PTHR10954:SF23">
    <property type="entry name" value="RIBONUCLEASE"/>
    <property type="match status" value="1"/>
</dbReference>
<evidence type="ECO:0000256" key="13">
    <source>
        <dbReference type="RuleBase" id="RU003515"/>
    </source>
</evidence>
<dbReference type="GO" id="GO:0006298">
    <property type="term" value="P:mismatch repair"/>
    <property type="evidence" value="ECO:0007669"/>
    <property type="project" value="TreeGrafter"/>
</dbReference>
<feature type="binding site" evidence="12">
    <location>
        <position position="22"/>
    </location>
    <ligand>
        <name>a divalent metal cation</name>
        <dbReference type="ChEBI" id="CHEBI:60240"/>
    </ligand>
</feature>
<evidence type="ECO:0000256" key="12">
    <source>
        <dbReference type="PROSITE-ProRule" id="PRU01319"/>
    </source>
</evidence>
<proteinExistence type="inferred from homology"/>
<evidence type="ECO:0000256" key="5">
    <source>
        <dbReference type="ARBA" id="ARBA00008378"/>
    </source>
</evidence>
<keyword evidence="9 12" id="KW-0255">Endonuclease</keyword>
<evidence type="ECO:0000313" key="17">
    <source>
        <dbReference type="Proteomes" id="UP000280036"/>
    </source>
</evidence>
<evidence type="ECO:0000313" key="16">
    <source>
        <dbReference type="EMBL" id="VDR41872.1"/>
    </source>
</evidence>
<keyword evidence="10 12" id="KW-0378">Hydrolase</keyword>
<dbReference type="EC" id="3.1.26.4" evidence="13"/>
<dbReference type="PROSITE" id="PS51975">
    <property type="entry name" value="RNASE_H_2"/>
    <property type="match status" value="1"/>
</dbReference>
<dbReference type="Proteomes" id="UP001058569">
    <property type="component" value="Chromosome"/>
</dbReference>
<dbReference type="AlphaFoldDB" id="A0A3P8LI03"/>
<dbReference type="GO" id="GO:0003723">
    <property type="term" value="F:RNA binding"/>
    <property type="evidence" value="ECO:0007669"/>
    <property type="project" value="UniProtKB-UniRule"/>
</dbReference>
<accession>A0A3P8LI03</accession>
<dbReference type="GO" id="GO:0005737">
    <property type="term" value="C:cytoplasm"/>
    <property type="evidence" value="ECO:0007669"/>
    <property type="project" value="UniProtKB-SubCell"/>
</dbReference>
<comment type="similarity">
    <text evidence="5">Belongs to the RNase HII family. RnhC subfamily.</text>
</comment>
<dbReference type="GO" id="GO:0043137">
    <property type="term" value="P:DNA replication, removal of RNA primer"/>
    <property type="evidence" value="ECO:0007669"/>
    <property type="project" value="TreeGrafter"/>
</dbReference>
<dbReference type="Pfam" id="PF01351">
    <property type="entry name" value="RNase_HII"/>
    <property type="match status" value="1"/>
</dbReference>
<evidence type="ECO:0000256" key="1">
    <source>
        <dbReference type="ARBA" id="ARBA00000077"/>
    </source>
</evidence>
<dbReference type="GO" id="GO:0046872">
    <property type="term" value="F:metal ion binding"/>
    <property type="evidence" value="ECO:0007669"/>
    <property type="project" value="UniProtKB-KW"/>
</dbReference>
<evidence type="ECO:0000256" key="8">
    <source>
        <dbReference type="ARBA" id="ARBA00022723"/>
    </source>
</evidence>
<dbReference type="InterPro" id="IPR024567">
    <property type="entry name" value="RNase_HII/HIII_dom"/>
</dbReference>
<reference evidence="15" key="2">
    <citation type="submission" date="2022-07" db="EMBL/GenBank/DDBJ databases">
        <title>Complete genome of Mycoplasma caviae type strain G122.</title>
        <authorList>
            <person name="Spergser J."/>
        </authorList>
    </citation>
    <scope>NUCLEOTIDE SEQUENCE</scope>
    <source>
        <strain evidence="15">G122</strain>
    </source>
</reference>
<dbReference type="GO" id="GO:0004523">
    <property type="term" value="F:RNA-DNA hybrid ribonuclease activity"/>
    <property type="evidence" value="ECO:0007669"/>
    <property type="project" value="UniProtKB-UniRule"/>
</dbReference>
<evidence type="ECO:0000256" key="2">
    <source>
        <dbReference type="ARBA" id="ARBA00001946"/>
    </source>
</evidence>
<evidence type="ECO:0000313" key="18">
    <source>
        <dbReference type="Proteomes" id="UP001058569"/>
    </source>
</evidence>
<sequence>MKFLEYNFSFDLEDKKIIGVDEVGVGDYFGPLCSAAVYIPKEKIQEVIDLGVKDSKKISDNKIKSIAYKLKKIVKYAIHHLSPKGYNSLNKFYNGNSLKMFSHLSAIGSLLKNIGSVDYVFIDQYSNKASIEKYYNNLVQLDNWAKFEPVQADILLAHKAENISLEVACASIIARDYFLYYMSKMNEEYECIFPFGAGSKVKNFAREFFNKYTDKETKNNVCKKSFKMDLEDESTTLINLFDVDK</sequence>
<keyword evidence="8 12" id="KW-0479">Metal-binding</keyword>
<comment type="function">
    <text evidence="3 13">Endonuclease that specifically degrades the RNA of RNA-DNA hybrids.</text>
</comment>
<keyword evidence="7 12" id="KW-0540">Nuclease</keyword>
<dbReference type="PANTHER" id="PTHR10954">
    <property type="entry name" value="RIBONUCLEASE H2 SUBUNIT A"/>
    <property type="match status" value="1"/>
</dbReference>
<dbReference type="OrthoDB" id="9777935at2"/>
<dbReference type="InterPro" id="IPR001352">
    <property type="entry name" value="RNase_HII/HIII"/>
</dbReference>
<keyword evidence="6" id="KW-0963">Cytoplasm</keyword>
<organism evidence="16 17">
    <name type="scientific">Mycoplasmopsis caviae</name>
    <dbReference type="NCBI Taxonomy" id="55603"/>
    <lineage>
        <taxon>Bacteria</taxon>
        <taxon>Bacillati</taxon>
        <taxon>Mycoplasmatota</taxon>
        <taxon>Mycoplasmoidales</taxon>
        <taxon>Metamycoplasmataceae</taxon>
        <taxon>Mycoplasmopsis</taxon>
    </lineage>
</organism>
<gene>
    <name evidence="16" type="primary">rnhB_1</name>
    <name evidence="15" type="synonym">rnhC</name>
    <name evidence="16" type="ORF">NCTC10126_00360</name>
    <name evidence="15" type="ORF">NPA07_00515</name>
</gene>
<name>A0A3P8LI03_9BACT</name>
<evidence type="ECO:0000256" key="4">
    <source>
        <dbReference type="ARBA" id="ARBA00004496"/>
    </source>
</evidence>
<evidence type="ECO:0000256" key="3">
    <source>
        <dbReference type="ARBA" id="ARBA00004065"/>
    </source>
</evidence>
<comment type="catalytic activity">
    <reaction evidence="1 12 13">
        <text>Endonucleolytic cleavage to 5'-phosphomonoester.</text>
        <dbReference type="EC" id="3.1.26.4"/>
    </reaction>
</comment>
<dbReference type="NCBIfam" id="TIGR00716">
    <property type="entry name" value="rnhC"/>
    <property type="match status" value="1"/>
</dbReference>
<feature type="binding site" evidence="12">
    <location>
        <position position="123"/>
    </location>
    <ligand>
        <name>a divalent metal cation</name>
        <dbReference type="ChEBI" id="CHEBI:60240"/>
    </ligand>
</feature>
<feature type="domain" description="RNase H type-2" evidence="14">
    <location>
        <begin position="15"/>
        <end position="238"/>
    </location>
</feature>
<evidence type="ECO:0000256" key="9">
    <source>
        <dbReference type="ARBA" id="ARBA00022759"/>
    </source>
</evidence>
<evidence type="ECO:0000259" key="14">
    <source>
        <dbReference type="PROSITE" id="PS51975"/>
    </source>
</evidence>
<feature type="binding site" evidence="12">
    <location>
        <position position="21"/>
    </location>
    <ligand>
        <name>a divalent metal cation</name>
        <dbReference type="ChEBI" id="CHEBI:60240"/>
    </ligand>
</feature>
<comment type="cofactor">
    <cofactor evidence="2">
        <name>Mg(2+)</name>
        <dbReference type="ChEBI" id="CHEBI:18420"/>
    </cofactor>
</comment>
<evidence type="ECO:0000256" key="7">
    <source>
        <dbReference type="ARBA" id="ARBA00022722"/>
    </source>
</evidence>
<comment type="subcellular location">
    <subcellularLocation>
        <location evidence="4">Cytoplasm</location>
    </subcellularLocation>
</comment>
<evidence type="ECO:0000313" key="15">
    <source>
        <dbReference type="EMBL" id="UUD35348.1"/>
    </source>
</evidence>
<dbReference type="RefSeq" id="WP_126118128.1">
    <property type="nucleotide sequence ID" value="NZ_CP101806.1"/>
</dbReference>
<dbReference type="EMBL" id="UZVY01000001">
    <property type="protein sequence ID" value="VDR41872.1"/>
    <property type="molecule type" value="Genomic_DNA"/>
</dbReference>
<dbReference type="InterPro" id="IPR012337">
    <property type="entry name" value="RNaseH-like_sf"/>
</dbReference>